<feature type="transmembrane region" description="Helical" evidence="5">
    <location>
        <begin position="111"/>
        <end position="136"/>
    </location>
</feature>
<dbReference type="Pfam" id="PF13520">
    <property type="entry name" value="AA_permease_2"/>
    <property type="match status" value="1"/>
</dbReference>
<dbReference type="GO" id="GO:0016020">
    <property type="term" value="C:membrane"/>
    <property type="evidence" value="ECO:0007669"/>
    <property type="project" value="UniProtKB-SubCell"/>
</dbReference>
<feature type="transmembrane region" description="Helical" evidence="5">
    <location>
        <begin position="156"/>
        <end position="177"/>
    </location>
</feature>
<evidence type="ECO:0000313" key="6">
    <source>
        <dbReference type="EMBL" id="EQD43878.1"/>
    </source>
</evidence>
<name>T0ZGA5_9ZZZZ</name>
<protein>
    <submittedName>
        <fullName evidence="6">Amino acid transporter</fullName>
    </submittedName>
</protein>
<dbReference type="GO" id="GO:0022857">
    <property type="term" value="F:transmembrane transporter activity"/>
    <property type="evidence" value="ECO:0007669"/>
    <property type="project" value="InterPro"/>
</dbReference>
<evidence type="ECO:0000256" key="3">
    <source>
        <dbReference type="ARBA" id="ARBA00022989"/>
    </source>
</evidence>
<feature type="transmembrane region" description="Helical" evidence="5">
    <location>
        <begin position="71"/>
        <end position="91"/>
    </location>
</feature>
<comment type="subcellular location">
    <subcellularLocation>
        <location evidence="1">Membrane</location>
        <topology evidence="1">Multi-pass membrane protein</topology>
    </subcellularLocation>
</comment>
<dbReference type="PANTHER" id="PTHR47704">
    <property type="entry name" value="POTASSIUM TRANSPORTER KIMA"/>
    <property type="match status" value="1"/>
</dbReference>
<proteinExistence type="predicted"/>
<dbReference type="InterPro" id="IPR053153">
    <property type="entry name" value="APC_K+_Transporter"/>
</dbReference>
<dbReference type="AlphaFoldDB" id="T0ZGA5"/>
<comment type="caution">
    <text evidence="6">The sequence shown here is derived from an EMBL/GenBank/DDBJ whole genome shotgun (WGS) entry which is preliminary data.</text>
</comment>
<dbReference type="InterPro" id="IPR002293">
    <property type="entry name" value="AA/rel_permease1"/>
</dbReference>
<gene>
    <name evidence="6" type="ORF">B1A_15401</name>
</gene>
<organism evidence="6">
    <name type="scientific">mine drainage metagenome</name>
    <dbReference type="NCBI Taxonomy" id="410659"/>
    <lineage>
        <taxon>unclassified sequences</taxon>
        <taxon>metagenomes</taxon>
        <taxon>ecological metagenomes</taxon>
    </lineage>
</organism>
<dbReference type="Gene3D" id="1.20.1740.10">
    <property type="entry name" value="Amino acid/polyamine transporter I"/>
    <property type="match status" value="1"/>
</dbReference>
<evidence type="ECO:0000256" key="1">
    <source>
        <dbReference type="ARBA" id="ARBA00004141"/>
    </source>
</evidence>
<evidence type="ECO:0000256" key="4">
    <source>
        <dbReference type="ARBA" id="ARBA00023136"/>
    </source>
</evidence>
<dbReference type="PANTHER" id="PTHR47704:SF1">
    <property type="entry name" value="POTASSIUM TRANSPORTER KIMA"/>
    <property type="match status" value="1"/>
</dbReference>
<reference evidence="6" key="1">
    <citation type="submission" date="2013-08" db="EMBL/GenBank/DDBJ databases">
        <authorList>
            <person name="Mendez C."/>
            <person name="Richter M."/>
            <person name="Ferrer M."/>
            <person name="Sanchez J."/>
        </authorList>
    </citation>
    <scope>NUCLEOTIDE SEQUENCE</scope>
</reference>
<reference evidence="6" key="2">
    <citation type="journal article" date="2014" name="ISME J.">
        <title>Microbial stratification in low pH oxic and suboxic macroscopic growths along an acid mine drainage.</title>
        <authorList>
            <person name="Mendez-Garcia C."/>
            <person name="Mesa V."/>
            <person name="Sprenger R.R."/>
            <person name="Richter M."/>
            <person name="Diez M.S."/>
            <person name="Solano J."/>
            <person name="Bargiela R."/>
            <person name="Golyshina O.V."/>
            <person name="Manteca A."/>
            <person name="Ramos J.L."/>
            <person name="Gallego J.R."/>
            <person name="Llorente I."/>
            <person name="Martins Dos Santos V.A."/>
            <person name="Jensen O.N."/>
            <person name="Pelaez A.I."/>
            <person name="Sanchez J."/>
            <person name="Ferrer M."/>
        </authorList>
    </citation>
    <scope>NUCLEOTIDE SEQUENCE</scope>
</reference>
<keyword evidence="2 5" id="KW-0812">Transmembrane</keyword>
<evidence type="ECO:0000256" key="2">
    <source>
        <dbReference type="ARBA" id="ARBA00022692"/>
    </source>
</evidence>
<feature type="non-terminal residue" evidence="6">
    <location>
        <position position="1"/>
    </location>
</feature>
<keyword evidence="3 5" id="KW-1133">Transmembrane helix</keyword>
<sequence>ANLGGALSLLAGAALIVDYTLTVAVSIAAGVGSLTSAFTGLYPYTLPICLGILALVAFMNLRGLAEGARAFLAPTLAFILAILAVIAIGLIHPFAPHLHPQGAPQIATHALQAVGVLLVLQAFSAGCSALTGVEAIANGVPLFRKPRVNTARQTELLLGVLLAAMLLGLAVLVQRFHVEPRAGNAVLNQIVAYSVG</sequence>
<feature type="transmembrane region" description="Helical" evidence="5">
    <location>
        <begin position="41"/>
        <end position="59"/>
    </location>
</feature>
<feature type="transmembrane region" description="Helical" evidence="5">
    <location>
        <begin position="7"/>
        <end position="29"/>
    </location>
</feature>
<dbReference type="EMBL" id="AUZX01011299">
    <property type="protein sequence ID" value="EQD43878.1"/>
    <property type="molecule type" value="Genomic_DNA"/>
</dbReference>
<feature type="non-terminal residue" evidence="6">
    <location>
        <position position="196"/>
    </location>
</feature>
<accession>T0ZGA5</accession>
<evidence type="ECO:0000256" key="5">
    <source>
        <dbReference type="SAM" id="Phobius"/>
    </source>
</evidence>
<keyword evidence="4 5" id="KW-0472">Membrane</keyword>